<dbReference type="PANTHER" id="PTHR43784">
    <property type="entry name" value="GDSL-LIKE LIPASE/ACYLHYDROLASE, PUTATIVE (AFU_ORTHOLOGUE AFUA_2G00820)-RELATED"/>
    <property type="match status" value="1"/>
</dbReference>
<proteinExistence type="predicted"/>
<accession>A0A0B7KER8</accession>
<dbReference type="InterPro" id="IPR053140">
    <property type="entry name" value="GDSL_Rv0518-like"/>
</dbReference>
<gene>
    <name evidence="3" type="ORF">BN869_000011627_1</name>
</gene>
<feature type="signal peptide" evidence="1">
    <location>
        <begin position="1"/>
        <end position="25"/>
    </location>
</feature>
<dbReference type="InterPro" id="IPR036514">
    <property type="entry name" value="SGNH_hydro_sf"/>
</dbReference>
<feature type="domain" description="SGNH hydrolase-type esterase" evidence="2">
    <location>
        <begin position="220"/>
        <end position="410"/>
    </location>
</feature>
<evidence type="ECO:0000256" key="1">
    <source>
        <dbReference type="SAM" id="SignalP"/>
    </source>
</evidence>
<organism evidence="3">
    <name type="scientific">Bionectria ochroleuca</name>
    <name type="common">Gliocladium roseum</name>
    <dbReference type="NCBI Taxonomy" id="29856"/>
    <lineage>
        <taxon>Eukaryota</taxon>
        <taxon>Fungi</taxon>
        <taxon>Dikarya</taxon>
        <taxon>Ascomycota</taxon>
        <taxon>Pezizomycotina</taxon>
        <taxon>Sordariomycetes</taxon>
        <taxon>Hypocreomycetidae</taxon>
        <taxon>Hypocreales</taxon>
        <taxon>Bionectriaceae</taxon>
        <taxon>Clonostachys</taxon>
    </lineage>
</organism>
<evidence type="ECO:0000259" key="2">
    <source>
        <dbReference type="Pfam" id="PF13472"/>
    </source>
</evidence>
<reference evidence="3" key="1">
    <citation type="submission" date="2015-01" db="EMBL/GenBank/DDBJ databases">
        <authorList>
            <person name="Durling Mikael"/>
        </authorList>
    </citation>
    <scope>NUCLEOTIDE SEQUENCE</scope>
</reference>
<dbReference type="PANTHER" id="PTHR43784:SF3">
    <property type="entry name" value="GDSL FAMILY LIPASE"/>
    <property type="match status" value="1"/>
</dbReference>
<dbReference type="SUPFAM" id="SSF52266">
    <property type="entry name" value="SGNH hydrolase"/>
    <property type="match status" value="1"/>
</dbReference>
<name>A0A0B7KER8_BIOOC</name>
<dbReference type="EMBL" id="CDPU01000054">
    <property type="protein sequence ID" value="CEO55569.1"/>
    <property type="molecule type" value="Genomic_DNA"/>
</dbReference>
<sequence>MRYPPLSLLASAGAIALNLALGATAACSNTTEWVTIWGAMPQLTEPANLPPAPFNSTGLVFDDTTIRQTVKLSLDTDVIRLEINNVFGGSDLSITAATVAIPANQTVGIKAIQTDTTQALTFSGSQSFIVPNGASVLSDPIHMPVAAQSILSISIYLKNGQTTNEITSHPGSRTTSFFAKGNHLESLDFEAETAGSADHWYFISAVEGLIPGTASTVAIVGDSITDGRGSTTNGNDRWPDQLLVRLSENPTTRTTAILNQAAGGNRILNDGLGPNALGRIDRDVTSHPGVRHAIIFEGVNDIGTAGTDEATQSVVGDRVIQAYDQIVQRLHRHKITVIGATITPMTGTGQVYGHPNREATRQRVNKWIRESGVFDAVIDFDEVVRDPAQQDQLLPKYDTGDHLHLNPAGYLAMAESVDLKHFETGR</sequence>
<dbReference type="AlphaFoldDB" id="A0A0B7KER8"/>
<evidence type="ECO:0000313" key="3">
    <source>
        <dbReference type="EMBL" id="CEO55569.1"/>
    </source>
</evidence>
<dbReference type="PROSITE" id="PS51257">
    <property type="entry name" value="PROKAR_LIPOPROTEIN"/>
    <property type="match status" value="1"/>
</dbReference>
<dbReference type="Pfam" id="PF13472">
    <property type="entry name" value="Lipase_GDSL_2"/>
    <property type="match status" value="1"/>
</dbReference>
<dbReference type="InterPro" id="IPR013830">
    <property type="entry name" value="SGNH_hydro"/>
</dbReference>
<feature type="chain" id="PRO_5002119365" description="SGNH hydrolase-type esterase domain-containing protein" evidence="1">
    <location>
        <begin position="26"/>
        <end position="426"/>
    </location>
</feature>
<dbReference type="Gene3D" id="3.40.50.1110">
    <property type="entry name" value="SGNH hydrolase"/>
    <property type="match status" value="1"/>
</dbReference>
<keyword evidence="1" id="KW-0732">Signal</keyword>
<protein>
    <recommendedName>
        <fullName evidence="2">SGNH hydrolase-type esterase domain-containing protein</fullName>
    </recommendedName>
</protein>
<dbReference type="CDD" id="cd01830">
    <property type="entry name" value="XynE_like"/>
    <property type="match status" value="1"/>
</dbReference>